<accession>A0AAV3PCU2</accession>
<dbReference type="Pfam" id="PF06813">
    <property type="entry name" value="Nodulin-like"/>
    <property type="match status" value="1"/>
</dbReference>
<dbReference type="InterPro" id="IPR036259">
    <property type="entry name" value="MFS_trans_sf"/>
</dbReference>
<dbReference type="AlphaFoldDB" id="A0AAV3PCU2"/>
<evidence type="ECO:0000256" key="6">
    <source>
        <dbReference type="SAM" id="Phobius"/>
    </source>
</evidence>
<dbReference type="GO" id="GO:0016020">
    <property type="term" value="C:membrane"/>
    <property type="evidence" value="ECO:0007669"/>
    <property type="project" value="UniProtKB-SubCell"/>
</dbReference>
<feature type="transmembrane region" description="Helical" evidence="6">
    <location>
        <begin position="87"/>
        <end position="111"/>
    </location>
</feature>
<dbReference type="Gene3D" id="1.20.1250.20">
    <property type="entry name" value="MFS general substrate transporter like domains"/>
    <property type="match status" value="1"/>
</dbReference>
<dbReference type="Pfam" id="PF23262">
    <property type="entry name" value="NFD4_C"/>
    <property type="match status" value="1"/>
</dbReference>
<feature type="transmembrane region" description="Helical" evidence="6">
    <location>
        <begin position="407"/>
        <end position="426"/>
    </location>
</feature>
<dbReference type="CDD" id="cd17354">
    <property type="entry name" value="MFS_Mch1p_like"/>
    <property type="match status" value="1"/>
</dbReference>
<dbReference type="PANTHER" id="PTHR21576:SF22">
    <property type="entry name" value="F25A4.25 PROTEIN"/>
    <property type="match status" value="1"/>
</dbReference>
<dbReference type="Proteomes" id="UP001454036">
    <property type="component" value="Unassembled WGS sequence"/>
</dbReference>
<protein>
    <recommendedName>
        <fullName evidence="7">Major facilitator superfamily (MFS) profile domain-containing protein</fullName>
    </recommendedName>
</protein>
<feature type="transmembrane region" description="Helical" evidence="6">
    <location>
        <begin position="54"/>
        <end position="75"/>
    </location>
</feature>
<keyword evidence="2 6" id="KW-0812">Transmembrane</keyword>
<dbReference type="PANTHER" id="PTHR21576">
    <property type="entry name" value="UNCHARACTERIZED NODULIN-LIKE PROTEIN"/>
    <property type="match status" value="1"/>
</dbReference>
<keyword evidence="9" id="KW-1185">Reference proteome</keyword>
<dbReference type="InterPro" id="IPR056555">
    <property type="entry name" value="NFD4_C"/>
</dbReference>
<comment type="subcellular location">
    <subcellularLocation>
        <location evidence="1">Membrane</location>
        <topology evidence="1">Multi-pass membrane protein</topology>
    </subcellularLocation>
</comment>
<feature type="transmembrane region" description="Helical" evidence="6">
    <location>
        <begin position="152"/>
        <end position="173"/>
    </location>
</feature>
<feature type="transmembrane region" description="Helical" evidence="6">
    <location>
        <begin position="507"/>
        <end position="530"/>
    </location>
</feature>
<gene>
    <name evidence="8" type="ORF">LIER_36940</name>
</gene>
<dbReference type="SUPFAM" id="SSF103473">
    <property type="entry name" value="MFS general substrate transporter"/>
    <property type="match status" value="1"/>
</dbReference>
<feature type="domain" description="Major facilitator superfamily (MFS) profile" evidence="7">
    <location>
        <begin position="336"/>
        <end position="550"/>
    </location>
</feature>
<keyword evidence="3 6" id="KW-1133">Transmembrane helix</keyword>
<feature type="transmembrane region" description="Helical" evidence="6">
    <location>
        <begin position="432"/>
        <end position="453"/>
    </location>
</feature>
<evidence type="ECO:0000256" key="1">
    <source>
        <dbReference type="ARBA" id="ARBA00004141"/>
    </source>
</evidence>
<name>A0AAV3PCU2_LITER</name>
<sequence>MKSSSRSDTSKWLATVASIWIQCTCGASYAFGIYSPVLKSTQGYHQSTLDTVSVFKDIGANAGILSGMLYAAITAGGETTHPRRGPWLVHAAGVVQCFVGYFFMWLAVTGAIPRPPVWVMCLFMFLGAHAQTFFNTANVVTAVHNFPQYNGTVVGIMKGFLGLSGAVLVQVYYTCFRGKQTTFLLMLALLPSILTVLLMFLVKINDTPTRDVKKHLNSFSWVSIIIASYLTFLIIMEDVITLPRLVQMCLLVVLFLLLSSPLGIAIRAQKQDSQRLLASSSTTPLLNDYVASADTEKLLATDGGMNRSTTISDGVSSEDLLALEKDMNVIQAIGSMNFWLLFVAMMCGMGSGLATINNISQIGESLGYTMAETSALVSLWSIWNFLGRFIAGFMSDVLLHKKGWPRPIFICGTLVTMSIGHMVIASGFPGNLYVGSVLVGISYGAQWSLMPTITSDIFGVKNMGTIFNTISVASPVGSYMFSVQAIGEIYDRETSGEDNACYGTHCFMLSFFILASVSLSGSLVALVLFFNTKSYYTRVVIRRLRRAAKQ</sequence>
<reference evidence="8 9" key="1">
    <citation type="submission" date="2024-01" db="EMBL/GenBank/DDBJ databases">
        <title>The complete chloroplast genome sequence of Lithospermum erythrorhizon: insights into the phylogenetic relationship among Boraginaceae species and the maternal lineages of purple gromwells.</title>
        <authorList>
            <person name="Okada T."/>
            <person name="Watanabe K."/>
        </authorList>
    </citation>
    <scope>NUCLEOTIDE SEQUENCE [LARGE SCALE GENOMIC DNA]</scope>
</reference>
<feature type="transmembrane region" description="Helical" evidence="6">
    <location>
        <begin position="185"/>
        <end position="204"/>
    </location>
</feature>
<dbReference type="InterPro" id="IPR010658">
    <property type="entry name" value="Nodulin-like"/>
</dbReference>
<evidence type="ECO:0000256" key="2">
    <source>
        <dbReference type="ARBA" id="ARBA00022692"/>
    </source>
</evidence>
<comment type="similarity">
    <text evidence="5">Belongs to the major facilitator superfamily. Phosphate:H(+) symporter (TC 2.A.1.9) family.</text>
</comment>
<feature type="transmembrane region" description="Helical" evidence="6">
    <location>
        <begin position="117"/>
        <end position="140"/>
    </location>
</feature>
<proteinExistence type="inferred from homology"/>
<organism evidence="8 9">
    <name type="scientific">Lithospermum erythrorhizon</name>
    <name type="common">Purple gromwell</name>
    <name type="synonym">Lithospermum officinale var. erythrorhizon</name>
    <dbReference type="NCBI Taxonomy" id="34254"/>
    <lineage>
        <taxon>Eukaryota</taxon>
        <taxon>Viridiplantae</taxon>
        <taxon>Streptophyta</taxon>
        <taxon>Embryophyta</taxon>
        <taxon>Tracheophyta</taxon>
        <taxon>Spermatophyta</taxon>
        <taxon>Magnoliopsida</taxon>
        <taxon>eudicotyledons</taxon>
        <taxon>Gunneridae</taxon>
        <taxon>Pentapetalae</taxon>
        <taxon>asterids</taxon>
        <taxon>lamiids</taxon>
        <taxon>Boraginales</taxon>
        <taxon>Boraginaceae</taxon>
        <taxon>Boraginoideae</taxon>
        <taxon>Lithospermeae</taxon>
        <taxon>Lithospermum</taxon>
    </lineage>
</organism>
<feature type="transmembrane region" description="Helical" evidence="6">
    <location>
        <begin position="242"/>
        <end position="266"/>
    </location>
</feature>
<dbReference type="EMBL" id="BAABME010017269">
    <property type="protein sequence ID" value="GAA0149455.1"/>
    <property type="molecule type" value="Genomic_DNA"/>
</dbReference>
<feature type="transmembrane region" description="Helical" evidence="6">
    <location>
        <begin position="12"/>
        <end position="34"/>
    </location>
</feature>
<evidence type="ECO:0000256" key="5">
    <source>
        <dbReference type="ARBA" id="ARBA00044504"/>
    </source>
</evidence>
<comment type="caution">
    <text evidence="8">The sequence shown here is derived from an EMBL/GenBank/DDBJ whole genome shotgun (WGS) entry which is preliminary data.</text>
</comment>
<feature type="transmembrane region" description="Helical" evidence="6">
    <location>
        <begin position="338"/>
        <end position="359"/>
    </location>
</feature>
<evidence type="ECO:0000313" key="8">
    <source>
        <dbReference type="EMBL" id="GAA0149455.1"/>
    </source>
</evidence>
<dbReference type="PROSITE" id="PS50850">
    <property type="entry name" value="MFS"/>
    <property type="match status" value="1"/>
</dbReference>
<evidence type="ECO:0000256" key="3">
    <source>
        <dbReference type="ARBA" id="ARBA00022989"/>
    </source>
</evidence>
<dbReference type="InterPro" id="IPR020846">
    <property type="entry name" value="MFS_dom"/>
</dbReference>
<keyword evidence="4 6" id="KW-0472">Membrane</keyword>
<evidence type="ECO:0000256" key="4">
    <source>
        <dbReference type="ARBA" id="ARBA00023136"/>
    </source>
</evidence>
<evidence type="ECO:0000313" key="9">
    <source>
        <dbReference type="Proteomes" id="UP001454036"/>
    </source>
</evidence>
<dbReference type="GO" id="GO:0022857">
    <property type="term" value="F:transmembrane transporter activity"/>
    <property type="evidence" value="ECO:0007669"/>
    <property type="project" value="InterPro"/>
</dbReference>
<feature type="transmembrane region" description="Helical" evidence="6">
    <location>
        <begin position="216"/>
        <end position="236"/>
    </location>
</feature>
<evidence type="ECO:0000259" key="7">
    <source>
        <dbReference type="PROSITE" id="PS50850"/>
    </source>
</evidence>